<dbReference type="InterPro" id="IPR002110">
    <property type="entry name" value="Ankyrin_rpt"/>
</dbReference>
<accession>A0A6A6HC55</accession>
<feature type="repeat" description="ANK" evidence="2">
    <location>
        <begin position="698"/>
        <end position="730"/>
    </location>
</feature>
<dbReference type="InterPro" id="IPR036770">
    <property type="entry name" value="Ankyrin_rpt-contain_sf"/>
</dbReference>
<keyword evidence="1" id="KW-0677">Repeat</keyword>
<dbReference type="Pfam" id="PF12796">
    <property type="entry name" value="Ank_2"/>
    <property type="match status" value="1"/>
</dbReference>
<evidence type="ECO:0000259" key="3">
    <source>
        <dbReference type="PROSITE" id="PS50837"/>
    </source>
</evidence>
<dbReference type="AlphaFoldDB" id="A0A6A6HC55"/>
<evidence type="ECO:0000313" key="5">
    <source>
        <dbReference type="Proteomes" id="UP000800092"/>
    </source>
</evidence>
<evidence type="ECO:0000256" key="1">
    <source>
        <dbReference type="ARBA" id="ARBA00022737"/>
    </source>
</evidence>
<reference evidence="4" key="1">
    <citation type="journal article" date="2020" name="Stud. Mycol.">
        <title>101 Dothideomycetes genomes: a test case for predicting lifestyles and emergence of pathogens.</title>
        <authorList>
            <person name="Haridas S."/>
            <person name="Albert R."/>
            <person name="Binder M."/>
            <person name="Bloem J."/>
            <person name="Labutti K."/>
            <person name="Salamov A."/>
            <person name="Andreopoulos B."/>
            <person name="Baker S."/>
            <person name="Barry K."/>
            <person name="Bills G."/>
            <person name="Bluhm B."/>
            <person name="Cannon C."/>
            <person name="Castanera R."/>
            <person name="Culley D."/>
            <person name="Daum C."/>
            <person name="Ezra D."/>
            <person name="Gonzalez J."/>
            <person name="Henrissat B."/>
            <person name="Kuo A."/>
            <person name="Liang C."/>
            <person name="Lipzen A."/>
            <person name="Lutzoni F."/>
            <person name="Magnuson J."/>
            <person name="Mondo S."/>
            <person name="Nolan M."/>
            <person name="Ohm R."/>
            <person name="Pangilinan J."/>
            <person name="Park H.-J."/>
            <person name="Ramirez L."/>
            <person name="Alfaro M."/>
            <person name="Sun H."/>
            <person name="Tritt A."/>
            <person name="Yoshinaga Y."/>
            <person name="Zwiers L.-H."/>
            <person name="Turgeon B."/>
            <person name="Goodwin S."/>
            <person name="Spatafora J."/>
            <person name="Crous P."/>
            <person name="Grigoriev I."/>
        </authorList>
    </citation>
    <scope>NUCLEOTIDE SEQUENCE</scope>
    <source>
        <strain evidence="4">Tuck. ex Michener</strain>
    </source>
</reference>
<dbReference type="InterPro" id="IPR056884">
    <property type="entry name" value="NPHP3-like_N"/>
</dbReference>
<dbReference type="InterPro" id="IPR054471">
    <property type="entry name" value="GPIID_WHD"/>
</dbReference>
<protein>
    <submittedName>
        <fullName evidence="4">Ankyrin repeat protein</fullName>
    </submittedName>
</protein>
<gene>
    <name evidence="4" type="ORF">EV356DRAFT_513594</name>
</gene>
<dbReference type="Gene3D" id="1.25.40.20">
    <property type="entry name" value="Ankyrin repeat-containing domain"/>
    <property type="match status" value="1"/>
</dbReference>
<dbReference type="SUPFAM" id="SSF48403">
    <property type="entry name" value="Ankyrin repeat"/>
    <property type="match status" value="1"/>
</dbReference>
<dbReference type="PANTHER" id="PTHR10039:SF16">
    <property type="entry name" value="GPI INOSITOL-DEACYLASE"/>
    <property type="match status" value="1"/>
</dbReference>
<proteinExistence type="predicted"/>
<dbReference type="Pfam" id="PF22939">
    <property type="entry name" value="WHD_GPIID"/>
    <property type="match status" value="1"/>
</dbReference>
<dbReference type="EMBL" id="ML991789">
    <property type="protein sequence ID" value="KAF2235704.1"/>
    <property type="molecule type" value="Genomic_DNA"/>
</dbReference>
<dbReference type="PROSITE" id="PS50297">
    <property type="entry name" value="ANK_REP_REGION"/>
    <property type="match status" value="1"/>
</dbReference>
<dbReference type="PROSITE" id="PS50837">
    <property type="entry name" value="NACHT"/>
    <property type="match status" value="1"/>
</dbReference>
<dbReference type="PROSITE" id="PS50088">
    <property type="entry name" value="ANK_REPEAT"/>
    <property type="match status" value="1"/>
</dbReference>
<name>A0A6A6HC55_VIRVR</name>
<dbReference type="Proteomes" id="UP000800092">
    <property type="component" value="Unassembled WGS sequence"/>
</dbReference>
<dbReference type="Pfam" id="PF24883">
    <property type="entry name" value="NPHP3_N"/>
    <property type="match status" value="1"/>
</dbReference>
<feature type="domain" description="NACHT" evidence="3">
    <location>
        <begin position="221"/>
        <end position="362"/>
    </location>
</feature>
<dbReference type="Gene3D" id="3.40.50.300">
    <property type="entry name" value="P-loop containing nucleotide triphosphate hydrolases"/>
    <property type="match status" value="1"/>
</dbReference>
<dbReference type="OrthoDB" id="1577640at2759"/>
<dbReference type="InterPro" id="IPR007111">
    <property type="entry name" value="NACHT_NTPase"/>
</dbReference>
<keyword evidence="2" id="KW-0040">ANK repeat</keyword>
<sequence length="795" mass="91297">MVDPVSLVSLAALVGDIIWKVYEYGKEVKEWRSERRALWEELFALKGVLEHTQQRYEYFQATDDPMNGTTPFMQSKEFREMILSTKEFLDDLSSRLTVPKDKLRKAVKALKWPLDKSDILMSIERLERVKAWFVLTMMSDSLDLSRETYHEVHELKSLLHREYESRTDERQKKSKGDLVHWLAPVTPSLTHTKAFSKWQEGTGSWFVKGSFEEWFELNKPSILWLRGKSGAGKTTLFSSVIEHALRRTRLNQRIGVAYFYCSFDNANSQDPVNVLGSLIVQLAEKVPSVLDAYQAKFLSPNRLKVQELEDQILDQCRMLERFYIFIDAVNESSSSSNIVTSLLRIVQESKNVGIFMTSTPDAETQDILQGRLTPVDMRTSCIEEDIRFFVNIKIQQTPSLRDLSEKIKSEIRQTVVKKSDGMFRWVQCQMDFLAAQRTGKAVRKALEQLPNDLNSVYVRMLASIAPADQIIAKQAFMWLSFSKRPLSLLELCEAVVIDEDDYSIDEDSRLRPPTILLRLCKGLVVDDESTGQVALAHSSIKTFLTSEKIKETEAVFFAFDYEEATQTIIRKCLTYLMFDDFGGGCCDRGLLQNRFTRFHLLDYTALQWAVHASQRRKPMYSLNESDHLLISRFLSTYNSSTGSNFTHWVLCLIPEAEDEIIRATQPLYYMSSFGLTSIVERILKTYRPLDVDAYGGRQKSTALQVSCVRSSINVIRLLLEHGADPNSCNIHGLSCLFWAVRYGRDDVYILLRQYGAEPNGNFEPHLGKRDPLKALFRRTIKEMESEYQRGAKAGG</sequence>
<keyword evidence="5" id="KW-1185">Reference proteome</keyword>
<evidence type="ECO:0000256" key="2">
    <source>
        <dbReference type="PROSITE-ProRule" id="PRU00023"/>
    </source>
</evidence>
<organism evidence="4 5">
    <name type="scientific">Viridothelium virens</name>
    <name type="common">Speckled blister lichen</name>
    <name type="synonym">Trypethelium virens</name>
    <dbReference type="NCBI Taxonomy" id="1048519"/>
    <lineage>
        <taxon>Eukaryota</taxon>
        <taxon>Fungi</taxon>
        <taxon>Dikarya</taxon>
        <taxon>Ascomycota</taxon>
        <taxon>Pezizomycotina</taxon>
        <taxon>Dothideomycetes</taxon>
        <taxon>Dothideomycetes incertae sedis</taxon>
        <taxon>Trypetheliales</taxon>
        <taxon>Trypetheliaceae</taxon>
        <taxon>Viridothelium</taxon>
    </lineage>
</organism>
<dbReference type="PANTHER" id="PTHR10039">
    <property type="entry name" value="AMELOGENIN"/>
    <property type="match status" value="1"/>
</dbReference>
<dbReference type="InterPro" id="IPR027417">
    <property type="entry name" value="P-loop_NTPase"/>
</dbReference>
<evidence type="ECO:0000313" key="4">
    <source>
        <dbReference type="EMBL" id="KAF2235704.1"/>
    </source>
</evidence>
<dbReference type="SMART" id="SM00248">
    <property type="entry name" value="ANK"/>
    <property type="match status" value="2"/>
</dbReference>
<dbReference type="SUPFAM" id="SSF52540">
    <property type="entry name" value="P-loop containing nucleoside triphosphate hydrolases"/>
    <property type="match status" value="1"/>
</dbReference>